<comment type="caution">
    <text evidence="2">The sequence shown here is derived from an EMBL/GenBank/DDBJ whole genome shotgun (WGS) entry which is preliminary data.</text>
</comment>
<protein>
    <submittedName>
        <fullName evidence="2">Uncharacterized protein</fullName>
    </submittedName>
</protein>
<name>A0A6L9QKL3_9ACTN</name>
<evidence type="ECO:0000256" key="1">
    <source>
        <dbReference type="SAM" id="MobiDB-lite"/>
    </source>
</evidence>
<reference evidence="2 3" key="1">
    <citation type="submission" date="2020-01" db="EMBL/GenBank/DDBJ databases">
        <title>Insect and environment-associated Actinomycetes.</title>
        <authorList>
            <person name="Currrie C."/>
            <person name="Chevrette M."/>
            <person name="Carlson C."/>
            <person name="Stubbendieck R."/>
            <person name="Wendt-Pienkowski E."/>
        </authorList>
    </citation>
    <scope>NUCLEOTIDE SEQUENCE [LARGE SCALE GENOMIC DNA]</scope>
    <source>
        <strain evidence="2 3">SID10258</strain>
    </source>
</reference>
<dbReference type="EMBL" id="JAAGLI010000496">
    <property type="protein sequence ID" value="NEA24574.1"/>
    <property type="molecule type" value="Genomic_DNA"/>
</dbReference>
<feature type="region of interest" description="Disordered" evidence="1">
    <location>
        <begin position="1"/>
        <end position="22"/>
    </location>
</feature>
<proteinExistence type="predicted"/>
<evidence type="ECO:0000313" key="2">
    <source>
        <dbReference type="EMBL" id="NEA24574.1"/>
    </source>
</evidence>
<evidence type="ECO:0000313" key="3">
    <source>
        <dbReference type="Proteomes" id="UP000475532"/>
    </source>
</evidence>
<gene>
    <name evidence="2" type="ORF">G3I70_19055</name>
</gene>
<accession>A0A6L9QKL3</accession>
<dbReference type="AlphaFoldDB" id="A0A6L9QKL3"/>
<sequence>MTVSREPLAAREGQGRTLREGIPSSLEPSLRKWIESTADLDATEAEHALIRLDLMLPDSYRQRYQRELRQQRARQAELDAQRDARLAEIRARSSAAAETPTAALYVPRQFAAAPTSPYARFLAYGTPTEILWHVVDDLLAALCIAPPPHNAPITTLARNYGRQRRTRKITASLRRLLEESRSVYEIRPDQRGLRRRVQVTAGEAVERSGGFAEAAGRPVARHYLLQAQSKVYALQPDPGGAYADAIRAVEEVANPLLLPRDPYPTLSKARNHLRDAADKYEFAIPDRAGGPGPVTPVLEMLNALCSGHSDRHAGGPNNAPVTQESAEAAFTMAMTLVHWFSTGAIRRRPSAV</sequence>
<organism evidence="2 3">
    <name type="scientific">Actinomadura bangladeshensis</name>
    <dbReference type="NCBI Taxonomy" id="453573"/>
    <lineage>
        <taxon>Bacteria</taxon>
        <taxon>Bacillati</taxon>
        <taxon>Actinomycetota</taxon>
        <taxon>Actinomycetes</taxon>
        <taxon>Streptosporangiales</taxon>
        <taxon>Thermomonosporaceae</taxon>
        <taxon>Actinomadura</taxon>
    </lineage>
</organism>
<dbReference type="RefSeq" id="WP_163057756.1">
    <property type="nucleotide sequence ID" value="NZ_JAAGLI010000496.1"/>
</dbReference>
<dbReference type="Proteomes" id="UP000475532">
    <property type="component" value="Unassembled WGS sequence"/>
</dbReference>